<gene>
    <name evidence="3" type="ordered locus">MTBMA_c15560</name>
</gene>
<protein>
    <submittedName>
        <fullName evidence="3">Predicted phosphoesterase</fullName>
    </submittedName>
</protein>
<dbReference type="RefSeq" id="WP_013296345.1">
    <property type="nucleotide sequence ID" value="NC_014408.1"/>
</dbReference>
<dbReference type="InterPro" id="IPR051158">
    <property type="entry name" value="Metallophosphoesterase_sf"/>
</dbReference>
<evidence type="ECO:0000313" key="4">
    <source>
        <dbReference type="Proteomes" id="UP000000345"/>
    </source>
</evidence>
<reference evidence="3 4" key="2">
    <citation type="journal article" date="2010" name="J. Bacteriol.">
        <title>Complete genome sequence of Methanothermobacter marburgensis, a methanoarchaeon model organism.</title>
        <authorList>
            <person name="Liesegang H."/>
            <person name="Kaster A.K."/>
            <person name="Wiezer A."/>
            <person name="Goenrich M."/>
            <person name="Wollherr A."/>
            <person name="Seedorf H."/>
            <person name="Gottschalk G."/>
            <person name="Thauer R.K."/>
        </authorList>
    </citation>
    <scope>NUCLEOTIDE SEQUENCE [LARGE SCALE GENOMIC DNA]</scope>
    <source>
        <strain evidence="4">ATCC BAA-927 / DSM 2133 / JCM 14651 / NBRC 100331 / OCM 82 / Marburg</strain>
    </source>
</reference>
<organism evidence="3 4">
    <name type="scientific">Methanothermobacter marburgensis (strain ATCC BAA-927 / DSM 2133 / JCM 14651 / NBRC 100331 / OCM 82 / Marburg)</name>
    <name type="common">Methanobacterium thermoautotrophicum</name>
    <dbReference type="NCBI Taxonomy" id="79929"/>
    <lineage>
        <taxon>Archaea</taxon>
        <taxon>Methanobacteriati</taxon>
        <taxon>Methanobacteriota</taxon>
        <taxon>Methanomada group</taxon>
        <taxon>Methanobacteria</taxon>
        <taxon>Methanobacteriales</taxon>
        <taxon>Methanobacteriaceae</taxon>
        <taxon>Methanothermobacter</taxon>
    </lineage>
</organism>
<dbReference type="Pfam" id="PF00149">
    <property type="entry name" value="Metallophos"/>
    <property type="match status" value="1"/>
</dbReference>
<dbReference type="GeneID" id="9705265"/>
<feature type="domain" description="Calcineurin-like phosphoesterase" evidence="2">
    <location>
        <begin position="130"/>
        <end position="284"/>
    </location>
</feature>
<dbReference type="SUPFAM" id="SSF56300">
    <property type="entry name" value="Metallo-dependent phosphatases"/>
    <property type="match status" value="1"/>
</dbReference>
<feature type="transmembrane region" description="Helical" evidence="1">
    <location>
        <begin position="90"/>
        <end position="110"/>
    </location>
</feature>
<name>D9PY37_METTM</name>
<dbReference type="Proteomes" id="UP000000345">
    <property type="component" value="Chromosome"/>
</dbReference>
<keyword evidence="4" id="KW-1185">Reference proteome</keyword>
<dbReference type="PANTHER" id="PTHR31302:SF0">
    <property type="entry name" value="TRANSMEMBRANE PROTEIN WITH METALLOPHOSPHOESTERASE DOMAIN"/>
    <property type="match status" value="1"/>
</dbReference>
<keyword evidence="1" id="KW-0472">Membrane</keyword>
<keyword evidence="1" id="KW-1133">Transmembrane helix</keyword>
<dbReference type="CDD" id="cd07385">
    <property type="entry name" value="MPP_YkuE_C"/>
    <property type="match status" value="1"/>
</dbReference>
<dbReference type="OrthoDB" id="71112at2157"/>
<dbReference type="AlphaFoldDB" id="D9PY37"/>
<sequence length="348" mass="38212">MRREFQVLIFILIFSSGYYLLNFTVLESLGMGILSLPLTFLLPAAIISERVYPSFISRAAYVVSMIWVGMAVYILIGLGVTFAASLVPGIPFSPIPAAALSIIMVSYGLLKGWNIEVRTVRIPFPCSDELRLVQLSDLHVGTVRSSGFLRRVSSLISEIEPDAVLITGDLLDGSRPVGASTLSELKVEVPVFFVSGNHDTYSGDFRSAVEGAGIMCIDQRVVDFRGVQVAGVGYSMERHSLSAILDIMEFDPKRPLILLHHLPVDWDYARERGVDLQLSGHTHGGQFYPFNLLVGMMFPFIRGLYDDSGRFLYVSQGTGTWGPPIRIGSSSEVTVIELIPSNPVFDGD</sequence>
<dbReference type="PaxDb" id="79929-MTBMA_c15560"/>
<dbReference type="Gene3D" id="3.60.21.10">
    <property type="match status" value="1"/>
</dbReference>
<evidence type="ECO:0000259" key="2">
    <source>
        <dbReference type="Pfam" id="PF00149"/>
    </source>
</evidence>
<dbReference type="HOGENOM" id="CLU_025443_0_1_2"/>
<feature type="transmembrane region" description="Helical" evidence="1">
    <location>
        <begin position="59"/>
        <end position="84"/>
    </location>
</feature>
<dbReference type="STRING" id="79929.MTBMA_c15560"/>
<dbReference type="GO" id="GO:0016787">
    <property type="term" value="F:hydrolase activity"/>
    <property type="evidence" value="ECO:0007669"/>
    <property type="project" value="InterPro"/>
</dbReference>
<dbReference type="PANTHER" id="PTHR31302">
    <property type="entry name" value="TRANSMEMBRANE PROTEIN WITH METALLOPHOSPHOESTERASE DOMAIN-RELATED"/>
    <property type="match status" value="1"/>
</dbReference>
<accession>D9PY37</accession>
<reference key="1">
    <citation type="submission" date="2009-08" db="EMBL/GenBank/DDBJ databases">
        <title>The genome sequence of Methanothermobacter marburgensis.</title>
        <authorList>
            <person name="Kaster A."/>
            <person name="Seedorf H."/>
            <person name="Goenrich M."/>
            <person name="Wiezer A."/>
            <person name="Liesegang H."/>
            <person name="Thauer R."/>
            <person name="Gottschalk G."/>
        </authorList>
    </citation>
    <scope>NUCLEOTIDE SEQUENCE</scope>
    <source>
        <strain>Marburg</strain>
    </source>
</reference>
<evidence type="ECO:0000313" key="3">
    <source>
        <dbReference type="EMBL" id="ADL59135.1"/>
    </source>
</evidence>
<dbReference type="EMBL" id="CP001710">
    <property type="protein sequence ID" value="ADL59135.1"/>
    <property type="molecule type" value="Genomic_DNA"/>
</dbReference>
<evidence type="ECO:0000256" key="1">
    <source>
        <dbReference type="SAM" id="Phobius"/>
    </source>
</evidence>
<dbReference type="InterPro" id="IPR029052">
    <property type="entry name" value="Metallo-depent_PP-like"/>
</dbReference>
<keyword evidence="1" id="KW-0812">Transmembrane</keyword>
<dbReference type="PATRIC" id="fig|79929.8.peg.1510"/>
<dbReference type="InterPro" id="IPR004843">
    <property type="entry name" value="Calcineurin-like_PHP"/>
</dbReference>
<proteinExistence type="predicted"/>
<feature type="transmembrane region" description="Helical" evidence="1">
    <location>
        <begin position="7"/>
        <end position="23"/>
    </location>
</feature>
<feature type="transmembrane region" description="Helical" evidence="1">
    <location>
        <begin position="29"/>
        <end position="47"/>
    </location>
</feature>
<dbReference type="KEGG" id="mmg:MTBMA_c15560"/>
<dbReference type="GeneID" id="77400327"/>